<accession>A0A841DTB5</accession>
<dbReference type="InterPro" id="IPR050985">
    <property type="entry name" value="Alpha-glycosidase_related"/>
</dbReference>
<keyword evidence="2 4" id="KW-0326">Glycosidase</keyword>
<dbReference type="Gene3D" id="2.70.98.60">
    <property type="entry name" value="alpha-galactosidase from lactobacil brevis"/>
    <property type="match status" value="1"/>
</dbReference>
<dbReference type="InterPro" id="IPR017853">
    <property type="entry name" value="GH"/>
</dbReference>
<dbReference type="Gene3D" id="3.20.20.70">
    <property type="entry name" value="Aldolase class I"/>
    <property type="match status" value="1"/>
</dbReference>
<dbReference type="CDD" id="cd14791">
    <property type="entry name" value="GH36"/>
    <property type="match status" value="1"/>
</dbReference>
<feature type="active site" description="Nucleophile" evidence="3">
    <location>
        <position position="471"/>
    </location>
</feature>
<keyword evidence="5" id="KW-1185">Reference proteome</keyword>
<gene>
    <name evidence="4" type="ORF">HDA44_003301</name>
</gene>
<protein>
    <submittedName>
        <fullName evidence="4">Alpha-galactosidase</fullName>
        <ecNumber evidence="4">3.2.1.22</ecNumber>
    </submittedName>
</protein>
<evidence type="ECO:0000313" key="4">
    <source>
        <dbReference type="EMBL" id="MBB5979960.1"/>
    </source>
</evidence>
<sequence>MNVQVSHSGITPTSAEVPDFPVLRVDSDRLVYQEALINGQYLGAHLSAMGRPKQRLEIWQDLQGGATSDRPLRTRQHAFMLEIDGQLLTDRWEWTGSHTDGVHTVVALRHQQRPVAVDVHTSCDGTSFFTRHLVITNTGDRPCAIAKVAPWSGLAWSAGDKGVLAPEHFSSADVELQALPHSAFTLGRMTDSSWANEGAFDWVPLPAGRSGIESMRGHSGFGAPSCFLRNEATGELLAIDLAWSGNWSITLFNDFEPARRPRCDARAYVEVALAGPAPLRVLEPGESAETPKVHVGALFGDLDAAIQARHRHIRTSVAPPQPQGAQHLVELNTWAAAQGQITEEQLYAEIDLAAELGAELFMLDANWFGNAASDWIDGLGDWNQESPLLTKGVRAALDRARENGLRAGLWVEPERVGSNSKLLADKPEWFMHRRGQVIPNLDLSQPQVAEYFENTITEIIDRYQLDCFRIDYNLRVGEGGEIDRDGYTENILWRYYDALYKVFDTIRERYPKLLLENCSSGGGRTDLGIMSRFHWTQVTDHFAPAPTARILNGATITLPPELCQPYPGRGAQGVSDIDFLIRVRLFGHFNFGASFPAVQDRNPATWERWRHGIELYKDFCRPLLPTSRMFHHTPIQRQTEPGEWIVWECADPTGDRAYAGIFRLQAAEGDSYHFRPRGLRTDRAYRIRYDTAGWDRELDGGALIDNGIRVPVASALTSELLLIEAV</sequence>
<dbReference type="PRINTS" id="PR00743">
    <property type="entry name" value="GLHYDRLASE36"/>
</dbReference>
<dbReference type="EC" id="3.2.1.22" evidence="4"/>
<feature type="active site" description="Proton donor" evidence="3">
    <location>
        <position position="540"/>
    </location>
</feature>
<evidence type="ECO:0000313" key="5">
    <source>
        <dbReference type="Proteomes" id="UP000558997"/>
    </source>
</evidence>
<keyword evidence="1 4" id="KW-0378">Hydrolase</keyword>
<dbReference type="GO" id="GO:0016052">
    <property type="term" value="P:carbohydrate catabolic process"/>
    <property type="evidence" value="ECO:0007669"/>
    <property type="project" value="InterPro"/>
</dbReference>
<comment type="caution">
    <text evidence="4">The sequence shown here is derived from an EMBL/GenBank/DDBJ whole genome shotgun (WGS) entry which is preliminary data.</text>
</comment>
<dbReference type="Pfam" id="PF02065">
    <property type="entry name" value="Melibiase"/>
    <property type="match status" value="1"/>
</dbReference>
<evidence type="ECO:0000256" key="3">
    <source>
        <dbReference type="PIRSR" id="PIRSR005536-1"/>
    </source>
</evidence>
<dbReference type="EMBL" id="JACHNF010000001">
    <property type="protein sequence ID" value="MBB5979960.1"/>
    <property type="molecule type" value="Genomic_DNA"/>
</dbReference>
<dbReference type="PANTHER" id="PTHR43053:SF3">
    <property type="entry name" value="ALPHA-GALACTOSIDASE C-RELATED"/>
    <property type="match status" value="1"/>
</dbReference>
<dbReference type="PANTHER" id="PTHR43053">
    <property type="entry name" value="GLYCOSIDASE FAMILY 31"/>
    <property type="match status" value="1"/>
</dbReference>
<evidence type="ECO:0000256" key="1">
    <source>
        <dbReference type="ARBA" id="ARBA00022801"/>
    </source>
</evidence>
<dbReference type="AlphaFoldDB" id="A0A841DTB5"/>
<name>A0A841DTB5_9ACTN</name>
<dbReference type="SUPFAM" id="SSF51445">
    <property type="entry name" value="(Trans)glycosidases"/>
    <property type="match status" value="1"/>
</dbReference>
<dbReference type="InterPro" id="IPR002252">
    <property type="entry name" value="Glyco_hydro_36"/>
</dbReference>
<dbReference type="GO" id="GO:0004557">
    <property type="term" value="F:alpha-galactosidase activity"/>
    <property type="evidence" value="ECO:0007669"/>
    <property type="project" value="UniProtKB-UniRule"/>
</dbReference>
<dbReference type="InterPro" id="IPR038417">
    <property type="entry name" value="Alpga-gal_N_sf"/>
</dbReference>
<dbReference type="InterPro" id="IPR013785">
    <property type="entry name" value="Aldolase_TIM"/>
</dbReference>
<reference evidence="4 5" key="1">
    <citation type="submission" date="2020-08" db="EMBL/GenBank/DDBJ databases">
        <title>Sequencing the genomes of 1000 actinobacteria strains.</title>
        <authorList>
            <person name="Klenk H.-P."/>
        </authorList>
    </citation>
    <scope>NUCLEOTIDE SEQUENCE [LARGE SCALE GENOMIC DNA]</scope>
    <source>
        <strain evidence="4 5">DSM 17294</strain>
    </source>
</reference>
<proteinExistence type="predicted"/>
<evidence type="ECO:0000256" key="2">
    <source>
        <dbReference type="ARBA" id="ARBA00023295"/>
    </source>
</evidence>
<dbReference type="Proteomes" id="UP000558997">
    <property type="component" value="Unassembled WGS sequence"/>
</dbReference>
<organism evidence="4 5">
    <name type="scientific">Kribbella solani</name>
    <dbReference type="NCBI Taxonomy" id="236067"/>
    <lineage>
        <taxon>Bacteria</taxon>
        <taxon>Bacillati</taxon>
        <taxon>Actinomycetota</taxon>
        <taxon>Actinomycetes</taxon>
        <taxon>Propionibacteriales</taxon>
        <taxon>Kribbellaceae</taxon>
        <taxon>Kribbella</taxon>
    </lineage>
</organism>